<dbReference type="PATRIC" id="fig|1294273.3.peg.1685"/>
<dbReference type="HOGENOM" id="CLU_009523_5_3_5"/>
<evidence type="ECO:0000256" key="1">
    <source>
        <dbReference type="ARBA" id="ARBA00023235"/>
    </source>
</evidence>
<gene>
    <name evidence="3" type="ORF">roselon_01711</name>
</gene>
<dbReference type="PANTHER" id="PTHR48101">
    <property type="entry name" value="METHYLMALONYL-COA MUTASE, MITOCHONDRIAL-RELATED"/>
    <property type="match status" value="1"/>
</dbReference>
<dbReference type="GO" id="GO:0031419">
    <property type="term" value="F:cobalamin binding"/>
    <property type="evidence" value="ECO:0007669"/>
    <property type="project" value="InterPro"/>
</dbReference>
<dbReference type="eggNOG" id="COG1884">
    <property type="taxonomic scope" value="Bacteria"/>
</dbReference>
<keyword evidence="4" id="KW-1185">Reference proteome</keyword>
<reference evidence="3 4" key="1">
    <citation type="submission" date="2013-03" db="EMBL/GenBank/DDBJ databases">
        <authorList>
            <person name="Fiebig A."/>
            <person name="Goeker M."/>
            <person name="Klenk H.-P.P."/>
        </authorList>
    </citation>
    <scope>NUCLEOTIDE SEQUENCE [LARGE SCALE GENOMIC DNA]</scope>
    <source>
        <strain evidence="4">DSM 19469</strain>
    </source>
</reference>
<protein>
    <submittedName>
        <fullName evidence="3">Ethylmalonyl-CoA mutase, methylsuccinyl-CoA-forming</fullName>
    </submittedName>
</protein>
<evidence type="ECO:0000259" key="2">
    <source>
        <dbReference type="Pfam" id="PF01642"/>
    </source>
</evidence>
<dbReference type="STRING" id="1294273.roselon_01711"/>
<dbReference type="Gene3D" id="3.20.20.240">
    <property type="entry name" value="Methylmalonyl-CoA mutase"/>
    <property type="match status" value="1"/>
</dbReference>
<dbReference type="PANTHER" id="PTHR48101:SF3">
    <property type="entry name" value="COENZYME B12-DEPENDENT MUTASE"/>
    <property type="match status" value="1"/>
</dbReference>
<sequence length="427" mass="48429">MTAQTRDKPWLIRTYAGHSTAKASNALYRGNLAKGQTGLSVAFDLPTQTGYDSDHVLARGEVGKVGVPICHLGDMRTLFDEIPLEQMNTSMTINATAPWLLSLYIAVAEEQGADISKLQGTVQNDLIKEYLSRGTYICPPKPSLRMIADVAEYCYTNVPKWNPMNVCSYHLQEAGATPEQELAYALGTAIAVLDELRPCVPAEDFPRLVGRISFFVNAGIRFVTEMCKMRAFVDLWDEICAERYGVEDAKYRRFRYGVQVNSLGLTEQQPENNVYRILIEMLAVTLSKKARARAVQLPAWNEALGLPRPWDQQWSMRMQQIMAFETDLLEYGDLFDGNPVVDAKVEELKAGARAELANLDSMGGADRRNRIHEVAVGRVQCRSRRRDRTWRHDRCRREQVHPIRTLAADGRGWRHHDRRSRCRGRPD</sequence>
<dbReference type="InterPro" id="IPR016176">
    <property type="entry name" value="Cbl-dep_enz_cat"/>
</dbReference>
<dbReference type="Proteomes" id="UP000019593">
    <property type="component" value="Chromosome"/>
</dbReference>
<organism evidence="3 4">
    <name type="scientific">Roseicyclus elongatus DSM 19469</name>
    <dbReference type="NCBI Taxonomy" id="1294273"/>
    <lineage>
        <taxon>Bacteria</taxon>
        <taxon>Pseudomonadati</taxon>
        <taxon>Pseudomonadota</taxon>
        <taxon>Alphaproteobacteria</taxon>
        <taxon>Rhodobacterales</taxon>
        <taxon>Roseobacteraceae</taxon>
        <taxon>Roseicyclus</taxon>
    </lineage>
</organism>
<dbReference type="InterPro" id="IPR006098">
    <property type="entry name" value="MMCoA_mutase_a_cat"/>
</dbReference>
<dbReference type="EMBL" id="CP004372">
    <property type="protein sequence ID" value="AHM04080.1"/>
    <property type="molecule type" value="Genomic_DNA"/>
</dbReference>
<dbReference type="AlphaFoldDB" id="W8SNH0"/>
<evidence type="ECO:0000313" key="4">
    <source>
        <dbReference type="Proteomes" id="UP000019593"/>
    </source>
</evidence>
<proteinExistence type="predicted"/>
<accession>W8SNH0</accession>
<dbReference type="GO" id="GO:0004494">
    <property type="term" value="F:methylmalonyl-CoA mutase activity"/>
    <property type="evidence" value="ECO:0007669"/>
    <property type="project" value="InterPro"/>
</dbReference>
<dbReference type="KEGG" id="red:roselon_01711"/>
<dbReference type="Pfam" id="PF01642">
    <property type="entry name" value="MM_CoA_mutase"/>
    <property type="match status" value="1"/>
</dbReference>
<dbReference type="SUPFAM" id="SSF51703">
    <property type="entry name" value="Cobalamin (vitamin B12)-dependent enzymes"/>
    <property type="match status" value="1"/>
</dbReference>
<feature type="domain" description="Methylmalonyl-CoA mutase alpha/beta chain catalytic" evidence="2">
    <location>
        <begin position="6"/>
        <end position="365"/>
    </location>
</feature>
<evidence type="ECO:0000313" key="3">
    <source>
        <dbReference type="EMBL" id="AHM04080.1"/>
    </source>
</evidence>
<dbReference type="NCBIfam" id="TIGR00641">
    <property type="entry name" value="acid_CoA_mut_N"/>
    <property type="match status" value="1"/>
</dbReference>
<dbReference type="InterPro" id="IPR006099">
    <property type="entry name" value="MeMalonylCoA_mutase_a/b_cat"/>
</dbReference>
<keyword evidence="1" id="KW-0413">Isomerase</keyword>
<name>W8SNH0_9RHOB</name>